<gene>
    <name evidence="1" type="ordered locus">BCE_0551</name>
</gene>
<accession>Q73E09</accession>
<dbReference type="Proteomes" id="UP000002527">
    <property type="component" value="Chromosome"/>
</dbReference>
<reference evidence="1 2" key="1">
    <citation type="journal article" date="2004" name="Nucleic Acids Res.">
        <title>The genome sequence of Bacillus cereus ATCC 10987 reveals metabolic adaptations and a large plasmid related to Bacillus anthracis pXO1.</title>
        <authorList>
            <person name="Rasko D.A."/>
            <person name="Ravel J."/>
            <person name="Okstad O.A."/>
            <person name="Helgason E."/>
            <person name="Cer R.Z."/>
            <person name="Jiang L."/>
            <person name="Shores K.A."/>
            <person name="Fouts D.E."/>
            <person name="Tourasse N.J."/>
            <person name="Angiuoli S.V."/>
            <person name="Kolonay J."/>
            <person name="Nelson W.C."/>
            <person name="Kolsto A.-B."/>
            <person name="Fraser C.M."/>
            <person name="Read T.D."/>
        </authorList>
    </citation>
    <scope>NUCLEOTIDE SEQUENCE [LARGE SCALE GENOMIC DNA]</scope>
    <source>
        <strain evidence="2">ATCC 10987 / NRS 248</strain>
    </source>
</reference>
<dbReference type="HOGENOM" id="CLU_2327862_0_0_9"/>
<proteinExistence type="predicted"/>
<sequence length="98" mass="11470">MGLISCCKENKKQRSSISLEIWQRIAYIDVLFSILIRISFKERGIRMGRGKAFDHKKKGHDHQPPKGAFIHKDVNEHTLEEEELPVNIETYKNSLKKH</sequence>
<organism evidence="1 2">
    <name type="scientific">Bacillus cereus (strain ATCC 10987 / NRS 248)</name>
    <dbReference type="NCBI Taxonomy" id="222523"/>
    <lineage>
        <taxon>Bacteria</taxon>
        <taxon>Bacillati</taxon>
        <taxon>Bacillota</taxon>
        <taxon>Bacilli</taxon>
        <taxon>Bacillales</taxon>
        <taxon>Bacillaceae</taxon>
        <taxon>Bacillus</taxon>
        <taxon>Bacillus cereus group</taxon>
    </lineage>
</organism>
<dbReference type="AlphaFoldDB" id="Q73E09"/>
<evidence type="ECO:0000313" key="2">
    <source>
        <dbReference type="Proteomes" id="UP000002527"/>
    </source>
</evidence>
<dbReference type="EMBL" id="AE017194">
    <property type="protein sequence ID" value="AAS39486.1"/>
    <property type="molecule type" value="Genomic_DNA"/>
</dbReference>
<protein>
    <submittedName>
        <fullName evidence="1">Uncharacterized protein</fullName>
    </submittedName>
</protein>
<evidence type="ECO:0000313" key="1">
    <source>
        <dbReference type="EMBL" id="AAS39486.1"/>
    </source>
</evidence>
<name>Q73E09_BACC1</name>
<dbReference type="KEGG" id="bca:BCE_0551"/>